<gene>
    <name evidence="8" type="ORF">ACFPTR_03705</name>
</gene>
<evidence type="ECO:0000256" key="3">
    <source>
        <dbReference type="ARBA" id="ARBA00022692"/>
    </source>
</evidence>
<keyword evidence="2" id="KW-1003">Cell membrane</keyword>
<name>A0ABW0U4U9_9BACI</name>
<accession>A0ABW0U4U9</accession>
<evidence type="ECO:0000313" key="9">
    <source>
        <dbReference type="Proteomes" id="UP001596143"/>
    </source>
</evidence>
<proteinExistence type="predicted"/>
<dbReference type="EMBL" id="JBHSPF010000017">
    <property type="protein sequence ID" value="MFC5627998.1"/>
    <property type="molecule type" value="Genomic_DNA"/>
</dbReference>
<reference evidence="9" key="1">
    <citation type="journal article" date="2019" name="Int. J. Syst. Evol. Microbiol.">
        <title>The Global Catalogue of Microorganisms (GCM) 10K type strain sequencing project: providing services to taxonomists for standard genome sequencing and annotation.</title>
        <authorList>
            <consortium name="The Broad Institute Genomics Platform"/>
            <consortium name="The Broad Institute Genome Sequencing Center for Infectious Disease"/>
            <person name="Wu L."/>
            <person name="Ma J."/>
        </authorList>
    </citation>
    <scope>NUCLEOTIDE SEQUENCE [LARGE SCALE GENOMIC DNA]</scope>
    <source>
        <strain evidence="9">CGMCC 1.15790</strain>
    </source>
</reference>
<evidence type="ECO:0000259" key="7">
    <source>
        <dbReference type="Pfam" id="PF06271"/>
    </source>
</evidence>
<keyword evidence="5 6" id="KW-0472">Membrane</keyword>
<feature type="transmembrane region" description="Helical" evidence="6">
    <location>
        <begin position="12"/>
        <end position="34"/>
    </location>
</feature>
<dbReference type="InterPro" id="IPR010432">
    <property type="entry name" value="RDD"/>
</dbReference>
<feature type="transmembrane region" description="Helical" evidence="6">
    <location>
        <begin position="129"/>
        <end position="149"/>
    </location>
</feature>
<evidence type="ECO:0000313" key="8">
    <source>
        <dbReference type="EMBL" id="MFC5627998.1"/>
    </source>
</evidence>
<feature type="transmembrane region" description="Helical" evidence="6">
    <location>
        <begin position="46"/>
        <end position="72"/>
    </location>
</feature>
<organism evidence="8 9">
    <name type="scientific">Aliibacillus thermotolerans</name>
    <dbReference type="NCBI Taxonomy" id="1834418"/>
    <lineage>
        <taxon>Bacteria</taxon>
        <taxon>Bacillati</taxon>
        <taxon>Bacillota</taxon>
        <taxon>Bacilli</taxon>
        <taxon>Bacillales</taxon>
        <taxon>Bacillaceae</taxon>
        <taxon>Aliibacillus</taxon>
    </lineage>
</organism>
<comment type="subcellular location">
    <subcellularLocation>
        <location evidence="1">Cell membrane</location>
        <topology evidence="1">Multi-pass membrane protein</topology>
    </subcellularLocation>
</comment>
<evidence type="ECO:0000256" key="6">
    <source>
        <dbReference type="SAM" id="Phobius"/>
    </source>
</evidence>
<keyword evidence="9" id="KW-1185">Reference proteome</keyword>
<protein>
    <submittedName>
        <fullName evidence="8">RDD family protein</fullName>
    </submittedName>
</protein>
<evidence type="ECO:0000256" key="2">
    <source>
        <dbReference type="ARBA" id="ARBA00022475"/>
    </source>
</evidence>
<keyword evidence="4 6" id="KW-1133">Transmembrane helix</keyword>
<dbReference type="InterPro" id="IPR051791">
    <property type="entry name" value="Pra-immunoreactive"/>
</dbReference>
<sequence>MHASFLLRFRAFLYDYIFILLYMGVIFIISTFLFPELQHVFQESLLVAQLIGFFLLTFPVSVYFIICDSRLVGRTFGKKKMGIQVVHQDGQQLSLLHSLVRVILKFLPWELSHYLVYRFVDVGDEGVPFSLLIIIVYALIIVYILTAIFTKKKQSLYDLICKTEVVKNDDIP</sequence>
<keyword evidence="3 6" id="KW-0812">Transmembrane</keyword>
<dbReference type="PANTHER" id="PTHR36115">
    <property type="entry name" value="PROLINE-RICH ANTIGEN HOMOLOG-RELATED"/>
    <property type="match status" value="1"/>
</dbReference>
<evidence type="ECO:0000256" key="1">
    <source>
        <dbReference type="ARBA" id="ARBA00004651"/>
    </source>
</evidence>
<dbReference type="RefSeq" id="WP_270896704.1">
    <property type="nucleotide sequence ID" value="NZ_JBHSPF010000017.1"/>
</dbReference>
<feature type="domain" description="RDD" evidence="7">
    <location>
        <begin position="3"/>
        <end position="162"/>
    </location>
</feature>
<evidence type="ECO:0000256" key="4">
    <source>
        <dbReference type="ARBA" id="ARBA00022989"/>
    </source>
</evidence>
<dbReference type="Proteomes" id="UP001596143">
    <property type="component" value="Unassembled WGS sequence"/>
</dbReference>
<comment type="caution">
    <text evidence="8">The sequence shown here is derived from an EMBL/GenBank/DDBJ whole genome shotgun (WGS) entry which is preliminary data.</text>
</comment>
<evidence type="ECO:0000256" key="5">
    <source>
        <dbReference type="ARBA" id="ARBA00023136"/>
    </source>
</evidence>
<dbReference type="Pfam" id="PF06271">
    <property type="entry name" value="RDD"/>
    <property type="match status" value="1"/>
</dbReference>